<sequence>MSTAREAKEKVVSEFKDKLGRAQSVIFTSYSGLTVEDDTALRRKFKEANAEYKVYKNTLMWRAAQELGYTDLKKYLEGPTSVSFGYDDPVTPAKILVEFLKNNKGLELKAGIVDGKIVGPEEIKALSELPSKEELIAKALGSMKAPINNLVYVLSGTLRSLVIALNAVKEKKEAQ</sequence>
<keyword evidence="3 5" id="KW-0687">Ribonucleoprotein</keyword>
<dbReference type="CDD" id="cd05797">
    <property type="entry name" value="Ribosomal_L10"/>
    <property type="match status" value="1"/>
</dbReference>
<dbReference type="InterPro" id="IPR022973">
    <property type="entry name" value="Ribosomal_uL10_bac"/>
</dbReference>
<reference evidence="6" key="1">
    <citation type="submission" date="2011-05" db="EMBL/GenBank/DDBJ databases">
        <title>Complete sequence of Thermoanaerobacterium xylanolyticum LX-11.</title>
        <authorList>
            <consortium name="US DOE Joint Genome Institute"/>
            <person name="Lucas S."/>
            <person name="Han J."/>
            <person name="Lapidus A."/>
            <person name="Cheng J.-F."/>
            <person name="Goodwin L."/>
            <person name="Pitluck S."/>
            <person name="Peters L."/>
            <person name="Mikhailova N."/>
            <person name="Lu M."/>
            <person name="Han C."/>
            <person name="Tapia R."/>
            <person name="Land M."/>
            <person name="Hauser L."/>
            <person name="Kyrpides N."/>
            <person name="Ivanova N."/>
            <person name="Pagani I."/>
            <person name="Hemme C."/>
            <person name="Woyke T."/>
        </authorList>
    </citation>
    <scope>NUCLEOTIDE SEQUENCE</scope>
    <source>
        <strain evidence="6">LX-11</strain>
    </source>
</reference>
<evidence type="ECO:0000313" key="6">
    <source>
        <dbReference type="EMBL" id="AEF16380.1"/>
    </source>
</evidence>
<dbReference type="Gene3D" id="6.10.250.290">
    <property type="match status" value="1"/>
</dbReference>
<evidence type="ECO:0000256" key="5">
    <source>
        <dbReference type="HAMAP-Rule" id="MF_00362"/>
    </source>
</evidence>
<dbReference type="Proteomes" id="UP000007239">
    <property type="component" value="Chromosome"/>
</dbReference>
<proteinExistence type="inferred from homology"/>
<dbReference type="NCBIfam" id="NF000955">
    <property type="entry name" value="PRK00099.1-1"/>
    <property type="match status" value="1"/>
</dbReference>
<gene>
    <name evidence="5" type="primary">rplJ</name>
    <name evidence="6" type="ordered locus">Thexy_0324</name>
</gene>
<dbReference type="InterPro" id="IPR001790">
    <property type="entry name" value="Ribosomal_uL10"/>
</dbReference>
<keyword evidence="2 5" id="KW-0689">Ribosomal protein</keyword>
<evidence type="ECO:0000313" key="7">
    <source>
        <dbReference type="Proteomes" id="UP000007239"/>
    </source>
</evidence>
<dbReference type="HOGENOM" id="CLU_092227_2_1_9"/>
<dbReference type="GO" id="GO:1990904">
    <property type="term" value="C:ribonucleoprotein complex"/>
    <property type="evidence" value="ECO:0007669"/>
    <property type="project" value="UniProtKB-KW"/>
</dbReference>
<dbReference type="Pfam" id="PF00466">
    <property type="entry name" value="Ribosomal_L10"/>
    <property type="match status" value="1"/>
</dbReference>
<dbReference type="GO" id="GO:0070180">
    <property type="term" value="F:large ribosomal subunit rRNA binding"/>
    <property type="evidence" value="ECO:0007669"/>
    <property type="project" value="UniProtKB-UniRule"/>
</dbReference>
<evidence type="ECO:0000256" key="1">
    <source>
        <dbReference type="ARBA" id="ARBA00008889"/>
    </source>
</evidence>
<dbReference type="Gene3D" id="3.30.70.1730">
    <property type="match status" value="1"/>
</dbReference>
<dbReference type="KEGG" id="txy:Thexy_0324"/>
<dbReference type="EMBL" id="CP002739">
    <property type="protein sequence ID" value="AEF16380.1"/>
    <property type="molecule type" value="Genomic_DNA"/>
</dbReference>
<organism evidence="6 7">
    <name type="scientific">Thermoanaerobacterium xylanolyticum (strain ATCC 49914 / DSM 7097 / LX-11)</name>
    <dbReference type="NCBI Taxonomy" id="858215"/>
    <lineage>
        <taxon>Bacteria</taxon>
        <taxon>Bacillati</taxon>
        <taxon>Bacillota</taxon>
        <taxon>Clostridia</taxon>
        <taxon>Thermoanaerobacterales</taxon>
        <taxon>Thermoanaerobacteraceae</taxon>
        <taxon>Thermoanaerobacterium</taxon>
    </lineage>
</organism>
<dbReference type="SUPFAM" id="SSF160369">
    <property type="entry name" value="Ribosomal protein L10-like"/>
    <property type="match status" value="1"/>
</dbReference>
<comment type="subunit">
    <text evidence="5">Part of the ribosomal stalk of the 50S ribosomal subunit. The N-terminus interacts with L11 and the large rRNA to form the base of the stalk. The C-terminus forms an elongated spine to which L12 dimers bind in a sequential fashion forming a multimeric L10(L12)X complex.</text>
</comment>
<accession>F6BGG2</accession>
<dbReference type="RefSeq" id="WP_013787140.1">
    <property type="nucleotide sequence ID" value="NC_015555.1"/>
</dbReference>
<evidence type="ECO:0000256" key="3">
    <source>
        <dbReference type="ARBA" id="ARBA00023274"/>
    </source>
</evidence>
<dbReference type="HAMAP" id="MF_00362">
    <property type="entry name" value="Ribosomal_uL10"/>
    <property type="match status" value="1"/>
</dbReference>
<protein>
    <recommendedName>
        <fullName evidence="4 5">Large ribosomal subunit protein uL10</fullName>
    </recommendedName>
</protein>
<keyword evidence="5" id="KW-0694">RNA-binding</keyword>
<dbReference type="AlphaFoldDB" id="F6BGG2"/>
<comment type="similarity">
    <text evidence="1 5">Belongs to the universal ribosomal protein uL10 family.</text>
</comment>
<dbReference type="GO" id="GO:0006412">
    <property type="term" value="P:translation"/>
    <property type="evidence" value="ECO:0007669"/>
    <property type="project" value="UniProtKB-UniRule"/>
</dbReference>
<name>F6BGG2_THEXL</name>
<dbReference type="eggNOG" id="COG0244">
    <property type="taxonomic scope" value="Bacteria"/>
</dbReference>
<dbReference type="STRING" id="858215.Thexy_0324"/>
<comment type="function">
    <text evidence="5">Forms part of the ribosomal stalk, playing a central role in the interaction of the ribosome with GTP-bound translation factors.</text>
</comment>
<dbReference type="InterPro" id="IPR043141">
    <property type="entry name" value="Ribosomal_uL10-like_sf"/>
</dbReference>
<evidence type="ECO:0000256" key="2">
    <source>
        <dbReference type="ARBA" id="ARBA00022980"/>
    </source>
</evidence>
<keyword evidence="7" id="KW-1185">Reference proteome</keyword>
<dbReference type="PANTHER" id="PTHR11560">
    <property type="entry name" value="39S RIBOSOMAL PROTEIN L10, MITOCHONDRIAL"/>
    <property type="match status" value="1"/>
</dbReference>
<evidence type="ECO:0000256" key="4">
    <source>
        <dbReference type="ARBA" id="ARBA00035202"/>
    </source>
</evidence>
<dbReference type="InterPro" id="IPR047865">
    <property type="entry name" value="Ribosomal_uL10_bac_type"/>
</dbReference>
<dbReference type="GO" id="GO:0005840">
    <property type="term" value="C:ribosome"/>
    <property type="evidence" value="ECO:0007669"/>
    <property type="project" value="UniProtKB-KW"/>
</dbReference>
<keyword evidence="5" id="KW-0699">rRNA-binding</keyword>